<dbReference type="PANTHER" id="PTHR19211">
    <property type="entry name" value="ATP-BINDING TRANSPORT PROTEIN-RELATED"/>
    <property type="match status" value="1"/>
</dbReference>
<dbReference type="Proteomes" id="UP000234384">
    <property type="component" value="Unassembled WGS sequence"/>
</dbReference>
<dbReference type="RefSeq" id="WP_101954498.1">
    <property type="nucleotide sequence ID" value="NZ_PKHE01000016.1"/>
</dbReference>
<dbReference type="GO" id="GO:0016887">
    <property type="term" value="F:ATP hydrolysis activity"/>
    <property type="evidence" value="ECO:0007669"/>
    <property type="project" value="InterPro"/>
</dbReference>
<dbReference type="OrthoDB" id="9760950at2"/>
<proteinExistence type="predicted"/>
<dbReference type="SMART" id="SM00382">
    <property type="entry name" value="AAA"/>
    <property type="match status" value="2"/>
</dbReference>
<dbReference type="SUPFAM" id="SSF52540">
    <property type="entry name" value="P-loop containing nucleoside triphosphate hydrolases"/>
    <property type="match status" value="2"/>
</dbReference>
<evidence type="ECO:0000256" key="2">
    <source>
        <dbReference type="ARBA" id="ARBA00022741"/>
    </source>
</evidence>
<evidence type="ECO:0000313" key="5">
    <source>
        <dbReference type="EMBL" id="PKY88169.1"/>
    </source>
</evidence>
<dbReference type="Gene3D" id="3.40.50.300">
    <property type="entry name" value="P-loop containing nucleotide triphosphate hydrolases"/>
    <property type="match status" value="2"/>
</dbReference>
<comment type="caution">
    <text evidence="5">The sequence shown here is derived from an EMBL/GenBank/DDBJ whole genome shotgun (WGS) entry which is preliminary data.</text>
</comment>
<organism evidence="5 6">
    <name type="scientific">Falseniella ignava</name>
    <dbReference type="NCBI Taxonomy" id="137730"/>
    <lineage>
        <taxon>Bacteria</taxon>
        <taxon>Bacillati</taxon>
        <taxon>Bacillota</taxon>
        <taxon>Bacilli</taxon>
        <taxon>Lactobacillales</taxon>
        <taxon>Aerococcaceae</taxon>
        <taxon>Falseniella</taxon>
    </lineage>
</organism>
<dbReference type="Pfam" id="PF00005">
    <property type="entry name" value="ABC_tran"/>
    <property type="match status" value="2"/>
</dbReference>
<keyword evidence="2" id="KW-0547">Nucleotide-binding</keyword>
<gene>
    <name evidence="5" type="ORF">CYJ57_06035</name>
</gene>
<dbReference type="PROSITE" id="PS50893">
    <property type="entry name" value="ABC_TRANSPORTER_2"/>
    <property type="match status" value="1"/>
</dbReference>
<dbReference type="PANTHER" id="PTHR19211:SF14">
    <property type="entry name" value="ATP-BINDING CASSETTE SUB-FAMILY F MEMBER 1"/>
    <property type="match status" value="1"/>
</dbReference>
<dbReference type="CDD" id="cd03221">
    <property type="entry name" value="ABCF_EF-3"/>
    <property type="match status" value="2"/>
</dbReference>
<dbReference type="AlphaFoldDB" id="A0A2I1JXR6"/>
<evidence type="ECO:0000259" key="4">
    <source>
        <dbReference type="PROSITE" id="PS50893"/>
    </source>
</evidence>
<evidence type="ECO:0000256" key="3">
    <source>
        <dbReference type="ARBA" id="ARBA00022840"/>
    </source>
</evidence>
<dbReference type="InterPro" id="IPR003439">
    <property type="entry name" value="ABC_transporter-like_ATP-bd"/>
</dbReference>
<protein>
    <submittedName>
        <fullName evidence="5">Multidrug ABC transporter ATP-binding protein</fullName>
    </submittedName>
</protein>
<name>A0A2I1JXR6_9LACT</name>
<dbReference type="InterPro" id="IPR003593">
    <property type="entry name" value="AAA+_ATPase"/>
</dbReference>
<dbReference type="EMBL" id="PKHE01000016">
    <property type="protein sequence ID" value="PKY88169.1"/>
    <property type="molecule type" value="Genomic_DNA"/>
</dbReference>
<accession>A0A2I1JXR6</accession>
<dbReference type="InterPro" id="IPR027417">
    <property type="entry name" value="P-loop_NTPase"/>
</dbReference>
<dbReference type="InterPro" id="IPR050611">
    <property type="entry name" value="ABCF"/>
</dbReference>
<feature type="domain" description="ABC transporter" evidence="4">
    <location>
        <begin position="2"/>
        <end position="224"/>
    </location>
</feature>
<dbReference type="GO" id="GO:0005524">
    <property type="term" value="F:ATP binding"/>
    <property type="evidence" value="ECO:0007669"/>
    <property type="project" value="UniProtKB-KW"/>
</dbReference>
<evidence type="ECO:0000313" key="6">
    <source>
        <dbReference type="Proteomes" id="UP000234384"/>
    </source>
</evidence>
<keyword evidence="1" id="KW-0677">Repeat</keyword>
<sequence length="508" mass="58109">MLQINDLTMAHRKDMKILIENFTAVINRGDRVAIIGEEGNGKSILLRWLWGDPTLTDFLEIQGQRINQFGSVGYLPQSLSEAELALSVADFFFQSGDFDIDYANLYQIAARLQFDVELLYATRSMKSLSGGERIKVQLLQILMKQPDVLLLDEPSNDLDIESLVWLEQFINEFSGTIVYISHDVTFLTNTATAIIHIERLVHKRQPRVTYAKLGYADYIEQRTQSDAKQQQLANQQRAADEQRMQTLRQQTQRVHHQMANTNNDVAGRLLAKKMANLKALNHHFERDRAQFVERPISEDAILLGFDQVSPLPKSKRIVSLDNYRLEVDGKQLACNISLLMNGQDKIGIIGRNGMGKSTLLQAIWQQLPDISEMKAGYMPQNYEELLPVNLSPIEYLQEKGDREELTRIMTYLGALRYLPEEMERPIQQLSGGQKAKLLLMRLDFHRCNVLFLDEPTRNFSPQSVPELIETFQRFEGAILTVSHDRAFLAAVCDKIYQLKSDGLYLVSN</sequence>
<reference evidence="5 6" key="1">
    <citation type="submission" date="2017-12" db="EMBL/GenBank/DDBJ databases">
        <title>Phylogenetic diversity of female urinary microbiome.</title>
        <authorList>
            <person name="Thomas-White K."/>
            <person name="Wolfe A.J."/>
        </authorList>
    </citation>
    <scope>NUCLEOTIDE SEQUENCE [LARGE SCALE GENOMIC DNA]</scope>
    <source>
        <strain evidence="5 6">UMB0898</strain>
    </source>
</reference>
<keyword evidence="3 5" id="KW-0067">ATP-binding</keyword>
<evidence type="ECO:0000256" key="1">
    <source>
        <dbReference type="ARBA" id="ARBA00022737"/>
    </source>
</evidence>